<keyword evidence="6" id="KW-0012">Acyltransferase</keyword>
<dbReference type="Gene3D" id="3.40.47.10">
    <property type="match status" value="1"/>
</dbReference>
<dbReference type="Pfam" id="PF02801">
    <property type="entry name" value="Ketoacyl-synt_C"/>
    <property type="match status" value="1"/>
</dbReference>
<dbReference type="SUPFAM" id="SSF51735">
    <property type="entry name" value="NAD(P)-binding Rossmann-fold domains"/>
    <property type="match status" value="3"/>
</dbReference>
<feature type="domain" description="Ketosynthase family 3 (KS3)" evidence="10">
    <location>
        <begin position="21"/>
        <end position="453"/>
    </location>
</feature>
<dbReference type="PROSITE" id="PS00606">
    <property type="entry name" value="KS3_1"/>
    <property type="match status" value="1"/>
</dbReference>
<dbReference type="FunFam" id="3.40.50.720:FF:000209">
    <property type="entry name" value="Polyketide synthase Pks12"/>
    <property type="match status" value="1"/>
</dbReference>
<dbReference type="PROSITE" id="PS00012">
    <property type="entry name" value="PHOSPHOPANTETHEINE"/>
    <property type="match status" value="1"/>
</dbReference>
<feature type="region of interest" description="N-terminal hotdog fold" evidence="7">
    <location>
        <begin position="929"/>
        <end position="1054"/>
    </location>
</feature>
<dbReference type="Gene3D" id="3.40.50.150">
    <property type="entry name" value="Vaccinia Virus protein VP39"/>
    <property type="match status" value="1"/>
</dbReference>
<feature type="domain" description="PKS/mFAS DH" evidence="11">
    <location>
        <begin position="929"/>
        <end position="1209"/>
    </location>
</feature>
<dbReference type="InterPro" id="IPR020841">
    <property type="entry name" value="PKS_Beta-ketoAc_synthase_dom"/>
</dbReference>
<dbReference type="InterPro" id="IPR013154">
    <property type="entry name" value="ADH-like_N"/>
</dbReference>
<dbReference type="Pfam" id="PF08659">
    <property type="entry name" value="KR"/>
    <property type="match status" value="1"/>
</dbReference>
<comment type="caution">
    <text evidence="12">The sequence shown here is derived from an EMBL/GenBank/DDBJ whole genome shotgun (WGS) entry which is preliminary data.</text>
</comment>
<dbReference type="CDD" id="cd00833">
    <property type="entry name" value="PKS"/>
    <property type="match status" value="1"/>
</dbReference>
<dbReference type="SUPFAM" id="SSF52151">
    <property type="entry name" value="FabD/lysophospholipase-like"/>
    <property type="match status" value="1"/>
</dbReference>
<feature type="active site" description="Proton donor; for dehydratase activity" evidence="7">
    <location>
        <position position="1124"/>
    </location>
</feature>
<dbReference type="SMART" id="SM00822">
    <property type="entry name" value="PKS_KR"/>
    <property type="match status" value="1"/>
</dbReference>
<feature type="region of interest" description="Disordered" evidence="8">
    <location>
        <begin position="2470"/>
        <end position="2493"/>
    </location>
</feature>
<accession>A0A918CE07</accession>
<keyword evidence="5" id="KW-0511">Multifunctional enzyme</keyword>
<dbReference type="InterPro" id="IPR006162">
    <property type="entry name" value="Ppantetheine_attach_site"/>
</dbReference>
<evidence type="ECO:0000313" key="13">
    <source>
        <dbReference type="Proteomes" id="UP000603865"/>
    </source>
</evidence>
<dbReference type="InterPro" id="IPR020843">
    <property type="entry name" value="ER"/>
</dbReference>
<dbReference type="SUPFAM" id="SSF53901">
    <property type="entry name" value="Thiolase-like"/>
    <property type="match status" value="1"/>
</dbReference>
<dbReference type="Pfam" id="PF08240">
    <property type="entry name" value="ADH_N"/>
    <property type="match status" value="1"/>
</dbReference>
<dbReference type="InterPro" id="IPR036291">
    <property type="entry name" value="NAD(P)-bd_dom_sf"/>
</dbReference>
<evidence type="ECO:0000259" key="9">
    <source>
        <dbReference type="PROSITE" id="PS50075"/>
    </source>
</evidence>
<dbReference type="InterPro" id="IPR057326">
    <property type="entry name" value="KR_dom"/>
</dbReference>
<dbReference type="GO" id="GO:0016491">
    <property type="term" value="F:oxidoreductase activity"/>
    <property type="evidence" value="ECO:0007669"/>
    <property type="project" value="InterPro"/>
</dbReference>
<dbReference type="InterPro" id="IPR049551">
    <property type="entry name" value="PKS_DH_C"/>
</dbReference>
<evidence type="ECO:0000313" key="12">
    <source>
        <dbReference type="EMBL" id="GGR20606.1"/>
    </source>
</evidence>
<keyword evidence="3" id="KW-0808">Transferase</keyword>
<dbReference type="InterPro" id="IPR016039">
    <property type="entry name" value="Thiolase-like"/>
</dbReference>
<dbReference type="Pfam" id="PF00550">
    <property type="entry name" value="PP-binding"/>
    <property type="match status" value="1"/>
</dbReference>
<evidence type="ECO:0000259" key="11">
    <source>
        <dbReference type="PROSITE" id="PS52019"/>
    </source>
</evidence>
<dbReference type="InterPro" id="IPR049552">
    <property type="entry name" value="PKS_DH_N"/>
</dbReference>
<dbReference type="Pfam" id="PF13602">
    <property type="entry name" value="ADH_zinc_N_2"/>
    <property type="match status" value="1"/>
</dbReference>
<dbReference type="Gene3D" id="3.10.129.110">
    <property type="entry name" value="Polyketide synthase dehydratase"/>
    <property type="match status" value="1"/>
</dbReference>
<dbReference type="InterPro" id="IPR020807">
    <property type="entry name" value="PKS_DH"/>
</dbReference>
<dbReference type="InterPro" id="IPR018201">
    <property type="entry name" value="Ketoacyl_synth_AS"/>
</dbReference>
<dbReference type="SMART" id="SM00827">
    <property type="entry name" value="PKS_AT"/>
    <property type="match status" value="1"/>
</dbReference>
<dbReference type="GO" id="GO:0004315">
    <property type="term" value="F:3-oxoacyl-[acyl-carrier-protein] synthase activity"/>
    <property type="evidence" value="ECO:0007669"/>
    <property type="project" value="InterPro"/>
</dbReference>
<dbReference type="InterPro" id="IPR042104">
    <property type="entry name" value="PKS_dehydratase_sf"/>
</dbReference>
<sequence length="2534" mass="269139">MKPIHEPASASEPRAHEASAREPIAIIGIGCRFPGESSDPQSYWNFLKSGADAVTEVPADRWLVDAYFHPDHHAPGRMYARWGGFIRDIDQFDAPFFGISPREAARMDPQQRLLLEVADEAFQDAGLPPSTLAGSDTGVFVGLSTCDYAGIQTAASARQSIDPFTNLGVGSCIAANRISYHYDFHGPSFIVDTACSSSLVAVSMACKAIWNGECGVALSGAANLMLRPENTMGFAKSQMLSPAGRCKSFDADASGYVRSEGVGVVVLKPLSRAQADGDRIYAVIRAADLNQDGRTGGIALPNGEAQAALLASIYAGAGLDPAKVRYVEAHGTGTAAGDPIEVNALGSVLRSSYHAGQDSECLIGSVKSNMGHLEAASGMAGLIKAALSIQHREIPGNLHFNAPNPAIPFDRYGLRVAVGQQPWPTDPDGSQSFLTGINSFGFGGTNAHVVLDAAPEYSQTEAAAAQAGPQLFAFSAHSQQALRAVAAAQLHDLDMHPEINLSALAYSLGTHRDHYPFRLSLAAGDVAELKDALEAFLEDEHRPGMAQGRVLAHEGGAATGLPLAFVFSGMGPQWFGMGRELYAHEPVFRAALDEIDALLTPYTGWSLLAELNAPEETSRIDETFIAQPALFAVQVALARLWASWGILPDVIVGHSLGEAAAAHVAGALSLPDAVHLIYQRSHLQHLTAGQGRMLAADVPLARAEELVAGEAGRISIAAVNSSSDITLAGDTASLERVAAQLDAQDIFNSFLKVTVPFHSPVMDQIRAAFYEGMQALIPRAPTIPMVSTVTGLMVEGAELDVNYWWRNIRQSVQFAPAMRQILSGGPHVFLEVSAHPVLSQSMARCIASAPTPQARTQSVALPSLRRRERERTIMLGSLGRLYTLGQPLDWTKIHARTGRMPLPRYPWQHERYWNETPQAQRERLGLKVHPLLGERLGLPAPVWENVLDAFSMPGLKDHVVQGAVVFPGAGYVELGLAAARETAEDGETGCVLHDLNFVEALVLPPPHSRILQTTLDARHGLRVYSAAPAGLEAQEDGAWTLHAQGTLRRLGGQRPAAQHLNTLKADCSLPVNVAEFYARFSALGLQYGPAFQGIERLWTGQGTALGALKPHAPDGTLLAPSVLDACFQLLLGAVSTLPQVQEDRLYLPVQIRDLSFYGVPHGELYAHARLTNWEGGRVSGEIVLLNAEGEVFAEVSGLHCQAIDAAGAGLDSLLYQDRWEAQSLHPAAAPLWNGLPAPAELLAIRDDLLTRTGTPADRADFERLSVRLAGLYAQAALLENGQQDIQAGELLATVQELAGSAEPAANPRAEAGELWRSLWARFPGHQAELHLLAQAGATLTGRLRGEQVAMSPALHSHLRHASPNVRGVHALMRGLLRRLLADSGAELRVLEVGALVGGLSQHLSGLLLRPGLSWTLADPDAEKLEESVARLGLPAQQMPAVRALTLAQDTAAQGWEGQTFDLILGVDAVNNPDELARLTALLSPGGVLALEHTTRQPAWTRLLPELEQRVVPLEAWASAAGLQDLNTLPDVPEAELAIHALVWGRAPSEPPARSLPDVPTTAPGRWLLVADDSDFGARLQADLTLRHQRVTVAPVQAQTDALLAELTAEVPLTGVVFACTREISENAGTADLLSAEERGAQRLLALVQAMARQSSGSPDAAPALWIVTRGAQAVAVSDLTDPLAAELWGMARVIGVEYPAFSPRCLDLDPHASTADSLPALSAELLAASPETEVALRRNGRFVHRLTRSTVAELTPASPDGQGNAYRLTVPRPGVLGSLGFLEVPRRAPGAGEIELRVQAAALNFKDIMLGMGMLPGEALEGGYTGRAYGMEAAGEVVRVGEGVSNVAPGQRVVICAKDALSTYLTVPATFALPAPAHLSYEALSAIPIAFMTAYYALHTLAQMGPEDSVLIHAAAGGVGLAAIALAQRAGATIFATAGTPEKRELLHSLGVAHVLDSRTLNFADEILALTGGRGVDIVLNSLSGDAIGRSLAVLKPYGRFVEIGKRDIYANSPLDLGPFRNNLSYFAVDLDRMWVDRPAQMRRLLSEVMGLFESGDLAPLTYRVFPFREALSAFRFMAQARHTGKVVLSMEGLEGPDTQELPNVLREPPPLTLRSDGFYVISGGLGGFGLALAQWLVQHGARRLALLGRSEGGAEAQAQIERLRAAGAEVRVERADISEGATLEAVLDSLRAAGPLLGVFHAAMVIDDVLLEGLTPERLARVTRPKVLGGWNLHTLTLNDALEYFVCFSSVSALLGNPGQANYAAANTFLDALAGHRRGLGLPALSVNWGAVQGVGYLAHEAGVAARLEAAGVPPVPVGRLLAALEALLPTPAAGVGVADIRWPALASARGVALPPRLAGLRGAESADAGAGVGSADFVETLRLLGEEERQALLLHRLAEQLARILGTSPGKLDPDQAIMKMGVDSLMAVELGGQIQAETGVKIPPMKFVGGVTLRGLTEFVLEGLELTPGEPESTQPEPLQRPTADPVESLREDQLAALREDQLAALREDQLDALLAELLSKEATPPASGGA</sequence>
<evidence type="ECO:0000256" key="3">
    <source>
        <dbReference type="ARBA" id="ARBA00022679"/>
    </source>
</evidence>
<dbReference type="InterPro" id="IPR011032">
    <property type="entry name" value="GroES-like_sf"/>
</dbReference>
<dbReference type="PANTHER" id="PTHR43775">
    <property type="entry name" value="FATTY ACID SYNTHASE"/>
    <property type="match status" value="1"/>
</dbReference>
<dbReference type="SMART" id="SM00829">
    <property type="entry name" value="PKS_ER"/>
    <property type="match status" value="1"/>
</dbReference>
<dbReference type="InterPro" id="IPR014031">
    <property type="entry name" value="Ketoacyl_synth_C"/>
</dbReference>
<feature type="region of interest" description="C-terminal hotdog fold" evidence="7">
    <location>
        <begin position="1068"/>
        <end position="1209"/>
    </location>
</feature>
<dbReference type="FunFam" id="3.40.366.10:FF:000002">
    <property type="entry name" value="Probable polyketide synthase 2"/>
    <property type="match status" value="1"/>
</dbReference>
<evidence type="ECO:0000256" key="5">
    <source>
        <dbReference type="ARBA" id="ARBA00023268"/>
    </source>
</evidence>
<dbReference type="Pfam" id="PF21089">
    <property type="entry name" value="PKS_DH_N"/>
    <property type="match status" value="1"/>
</dbReference>
<dbReference type="GO" id="GO:0006633">
    <property type="term" value="P:fatty acid biosynthetic process"/>
    <property type="evidence" value="ECO:0007669"/>
    <property type="project" value="InterPro"/>
</dbReference>
<dbReference type="SMART" id="SM00826">
    <property type="entry name" value="PKS_DH"/>
    <property type="match status" value="1"/>
</dbReference>
<evidence type="ECO:0000256" key="2">
    <source>
        <dbReference type="ARBA" id="ARBA00022553"/>
    </source>
</evidence>
<dbReference type="Gene3D" id="3.90.180.10">
    <property type="entry name" value="Medium-chain alcohol dehydrogenases, catalytic domain"/>
    <property type="match status" value="1"/>
</dbReference>
<dbReference type="SMART" id="SM00825">
    <property type="entry name" value="PKS_KS"/>
    <property type="match status" value="1"/>
</dbReference>
<feature type="domain" description="Carrier" evidence="9">
    <location>
        <begin position="2390"/>
        <end position="2467"/>
    </location>
</feature>
<dbReference type="FunFam" id="3.40.47.10:FF:000019">
    <property type="entry name" value="Polyketide synthase type I"/>
    <property type="match status" value="1"/>
</dbReference>
<dbReference type="InterPro" id="IPR016036">
    <property type="entry name" value="Malonyl_transacylase_ACP-bd"/>
</dbReference>
<dbReference type="Pfam" id="PF14765">
    <property type="entry name" value="PS-DH"/>
    <property type="match status" value="1"/>
</dbReference>
<dbReference type="PROSITE" id="PS52004">
    <property type="entry name" value="KS3_2"/>
    <property type="match status" value="1"/>
</dbReference>
<dbReference type="InterPro" id="IPR029063">
    <property type="entry name" value="SAM-dependent_MTases_sf"/>
</dbReference>
<dbReference type="InterPro" id="IPR016035">
    <property type="entry name" value="Acyl_Trfase/lysoPLipase"/>
</dbReference>
<dbReference type="SUPFAM" id="SSF53335">
    <property type="entry name" value="S-adenosyl-L-methionine-dependent methyltransferases"/>
    <property type="match status" value="1"/>
</dbReference>
<name>A0A918CE07_9DEIO</name>
<evidence type="ECO:0000256" key="4">
    <source>
        <dbReference type="ARBA" id="ARBA00022857"/>
    </source>
</evidence>
<dbReference type="Gene3D" id="3.40.366.10">
    <property type="entry name" value="Malonyl-Coenzyme A Acyl Carrier Protein, domain 2"/>
    <property type="match status" value="1"/>
</dbReference>
<dbReference type="SUPFAM" id="SSF50129">
    <property type="entry name" value="GroES-like"/>
    <property type="match status" value="1"/>
</dbReference>
<dbReference type="Proteomes" id="UP000603865">
    <property type="component" value="Unassembled WGS sequence"/>
</dbReference>
<dbReference type="InterPro" id="IPR014043">
    <property type="entry name" value="Acyl_transferase_dom"/>
</dbReference>
<dbReference type="PROSITE" id="PS52019">
    <property type="entry name" value="PKS_MFAS_DH"/>
    <property type="match status" value="1"/>
</dbReference>
<dbReference type="SMART" id="SM01294">
    <property type="entry name" value="PKS_PP_betabranch"/>
    <property type="match status" value="1"/>
</dbReference>
<dbReference type="InterPro" id="IPR049900">
    <property type="entry name" value="PKS_mFAS_DH"/>
</dbReference>
<keyword evidence="13" id="KW-1185">Reference proteome</keyword>
<dbReference type="EMBL" id="BMQL01000025">
    <property type="protein sequence ID" value="GGR20606.1"/>
    <property type="molecule type" value="Genomic_DNA"/>
</dbReference>
<keyword evidence="2" id="KW-0597">Phosphoprotein</keyword>
<evidence type="ECO:0000256" key="8">
    <source>
        <dbReference type="SAM" id="MobiDB-lite"/>
    </source>
</evidence>
<feature type="active site" description="Proton acceptor; for dehydratase activity" evidence="7">
    <location>
        <position position="958"/>
    </location>
</feature>
<dbReference type="PANTHER" id="PTHR43775:SF37">
    <property type="entry name" value="SI:DKEY-61P9.11"/>
    <property type="match status" value="1"/>
</dbReference>
<dbReference type="Pfam" id="PF00698">
    <property type="entry name" value="Acyl_transf_1"/>
    <property type="match status" value="1"/>
</dbReference>
<evidence type="ECO:0000256" key="6">
    <source>
        <dbReference type="ARBA" id="ARBA00023315"/>
    </source>
</evidence>
<organism evidence="12 13">
    <name type="scientific">Deinococcus ruber</name>
    <dbReference type="NCBI Taxonomy" id="1848197"/>
    <lineage>
        <taxon>Bacteria</taxon>
        <taxon>Thermotogati</taxon>
        <taxon>Deinococcota</taxon>
        <taxon>Deinococci</taxon>
        <taxon>Deinococcales</taxon>
        <taxon>Deinococcaceae</taxon>
        <taxon>Deinococcus</taxon>
    </lineage>
</organism>
<reference evidence="12" key="2">
    <citation type="submission" date="2020-09" db="EMBL/GenBank/DDBJ databases">
        <authorList>
            <person name="Sun Q."/>
            <person name="Ohkuma M."/>
        </authorList>
    </citation>
    <scope>NUCLEOTIDE SEQUENCE</scope>
    <source>
        <strain evidence="12">JCM 31311</strain>
    </source>
</reference>
<dbReference type="Pfam" id="PF00109">
    <property type="entry name" value="ketoacyl-synt"/>
    <property type="match status" value="1"/>
</dbReference>
<dbReference type="InterPro" id="IPR001227">
    <property type="entry name" value="Ac_transferase_dom_sf"/>
</dbReference>
<dbReference type="RefSeq" id="WP_189091913.1">
    <property type="nucleotide sequence ID" value="NZ_BMQL01000025.1"/>
</dbReference>
<evidence type="ECO:0000256" key="7">
    <source>
        <dbReference type="PROSITE-ProRule" id="PRU01363"/>
    </source>
</evidence>
<dbReference type="SUPFAM" id="SSF47336">
    <property type="entry name" value="ACP-like"/>
    <property type="match status" value="1"/>
</dbReference>
<dbReference type="Gene3D" id="3.40.50.720">
    <property type="entry name" value="NAD(P)-binding Rossmann-like Domain"/>
    <property type="match status" value="3"/>
</dbReference>
<gene>
    <name evidence="12" type="ORF">GCM10008957_36200</name>
</gene>
<dbReference type="SMART" id="SM00823">
    <property type="entry name" value="PKS_PP"/>
    <property type="match status" value="1"/>
</dbReference>
<dbReference type="PROSITE" id="PS50075">
    <property type="entry name" value="CARRIER"/>
    <property type="match status" value="1"/>
</dbReference>
<keyword evidence="4" id="KW-0521">NADP</keyword>
<dbReference type="GO" id="GO:0004312">
    <property type="term" value="F:fatty acid synthase activity"/>
    <property type="evidence" value="ECO:0007669"/>
    <property type="project" value="TreeGrafter"/>
</dbReference>
<evidence type="ECO:0000256" key="1">
    <source>
        <dbReference type="ARBA" id="ARBA00022450"/>
    </source>
</evidence>
<dbReference type="InterPro" id="IPR014030">
    <property type="entry name" value="Ketoacyl_synth_N"/>
</dbReference>
<reference evidence="12" key="1">
    <citation type="journal article" date="2014" name="Int. J. Syst. Evol. Microbiol.">
        <title>Complete genome sequence of Corynebacterium casei LMG S-19264T (=DSM 44701T), isolated from a smear-ripened cheese.</title>
        <authorList>
            <consortium name="US DOE Joint Genome Institute (JGI-PGF)"/>
            <person name="Walter F."/>
            <person name="Albersmeier A."/>
            <person name="Kalinowski J."/>
            <person name="Ruckert C."/>
        </authorList>
    </citation>
    <scope>NUCLEOTIDE SEQUENCE</scope>
    <source>
        <strain evidence="12">JCM 31311</strain>
    </source>
</reference>
<keyword evidence="1" id="KW-0596">Phosphopantetheine</keyword>
<dbReference type="CDD" id="cd05195">
    <property type="entry name" value="enoyl_red"/>
    <property type="match status" value="1"/>
</dbReference>
<dbReference type="Pfam" id="PF16197">
    <property type="entry name" value="KAsynt_C_assoc"/>
    <property type="match status" value="1"/>
</dbReference>
<dbReference type="InterPro" id="IPR050091">
    <property type="entry name" value="PKS_NRPS_Biosynth_Enz"/>
</dbReference>
<protein>
    <submittedName>
        <fullName evidence="12">Uncharacterized protein</fullName>
    </submittedName>
</protein>
<dbReference type="InterPro" id="IPR013968">
    <property type="entry name" value="PKS_KR"/>
</dbReference>
<dbReference type="InterPro" id="IPR036736">
    <property type="entry name" value="ACP-like_sf"/>
</dbReference>
<dbReference type="InterPro" id="IPR020806">
    <property type="entry name" value="PKS_PP-bd"/>
</dbReference>
<dbReference type="InterPro" id="IPR009081">
    <property type="entry name" value="PP-bd_ACP"/>
</dbReference>
<proteinExistence type="predicted"/>
<dbReference type="SUPFAM" id="SSF55048">
    <property type="entry name" value="Probable ACP-binding domain of malonyl-CoA ACP transacylase"/>
    <property type="match status" value="1"/>
</dbReference>
<dbReference type="InterPro" id="IPR032821">
    <property type="entry name" value="PKS_assoc"/>
</dbReference>
<evidence type="ECO:0000259" key="10">
    <source>
        <dbReference type="PROSITE" id="PS52004"/>
    </source>
</evidence>
<dbReference type="Gene3D" id="3.30.70.3290">
    <property type="match status" value="1"/>
</dbReference>
<dbReference type="GO" id="GO:0031177">
    <property type="term" value="F:phosphopantetheine binding"/>
    <property type="evidence" value="ECO:0007669"/>
    <property type="project" value="InterPro"/>
</dbReference>
<dbReference type="Gene3D" id="1.10.1200.10">
    <property type="entry name" value="ACP-like"/>
    <property type="match status" value="1"/>
</dbReference>